<evidence type="ECO:0000256" key="1">
    <source>
        <dbReference type="SAM" id="MobiDB-lite"/>
    </source>
</evidence>
<gene>
    <name evidence="2" type="ORF">VNO78_12755</name>
</gene>
<name>A0AAN9SRG8_PSOTE</name>
<dbReference type="EMBL" id="JAYMYS010000003">
    <property type="protein sequence ID" value="KAK7401346.1"/>
    <property type="molecule type" value="Genomic_DNA"/>
</dbReference>
<evidence type="ECO:0000313" key="3">
    <source>
        <dbReference type="Proteomes" id="UP001386955"/>
    </source>
</evidence>
<dbReference type="Proteomes" id="UP001386955">
    <property type="component" value="Unassembled WGS sequence"/>
</dbReference>
<proteinExistence type="predicted"/>
<sequence length="101" mass="11429">MTNPPPQLHNSSKIGYSFKLKGYGESHHGSFTLQMINPRCPPWPTLHCPLQVLRTSSLRLPAQWKIFCFHAELRGPHQSWHSSHASKDQHHPTSQNSVAAV</sequence>
<accession>A0AAN9SRG8</accession>
<organism evidence="2 3">
    <name type="scientific">Psophocarpus tetragonolobus</name>
    <name type="common">Winged bean</name>
    <name type="synonym">Dolichos tetragonolobus</name>
    <dbReference type="NCBI Taxonomy" id="3891"/>
    <lineage>
        <taxon>Eukaryota</taxon>
        <taxon>Viridiplantae</taxon>
        <taxon>Streptophyta</taxon>
        <taxon>Embryophyta</taxon>
        <taxon>Tracheophyta</taxon>
        <taxon>Spermatophyta</taxon>
        <taxon>Magnoliopsida</taxon>
        <taxon>eudicotyledons</taxon>
        <taxon>Gunneridae</taxon>
        <taxon>Pentapetalae</taxon>
        <taxon>rosids</taxon>
        <taxon>fabids</taxon>
        <taxon>Fabales</taxon>
        <taxon>Fabaceae</taxon>
        <taxon>Papilionoideae</taxon>
        <taxon>50 kb inversion clade</taxon>
        <taxon>NPAAA clade</taxon>
        <taxon>indigoferoid/millettioid clade</taxon>
        <taxon>Phaseoleae</taxon>
        <taxon>Psophocarpus</taxon>
    </lineage>
</organism>
<feature type="region of interest" description="Disordered" evidence="1">
    <location>
        <begin position="78"/>
        <end position="101"/>
    </location>
</feature>
<feature type="compositionally biased region" description="Polar residues" evidence="1">
    <location>
        <begin position="92"/>
        <end position="101"/>
    </location>
</feature>
<keyword evidence="3" id="KW-1185">Reference proteome</keyword>
<dbReference type="AlphaFoldDB" id="A0AAN9SRG8"/>
<evidence type="ECO:0000313" key="2">
    <source>
        <dbReference type="EMBL" id="KAK7401346.1"/>
    </source>
</evidence>
<reference evidence="2 3" key="1">
    <citation type="submission" date="2024-01" db="EMBL/GenBank/DDBJ databases">
        <title>The genomes of 5 underutilized Papilionoideae crops provide insights into root nodulation and disease resistanc.</title>
        <authorList>
            <person name="Jiang F."/>
        </authorList>
    </citation>
    <scope>NUCLEOTIDE SEQUENCE [LARGE SCALE GENOMIC DNA]</scope>
    <source>
        <strain evidence="2">DUOXIRENSHENG_FW03</strain>
        <tissue evidence="2">Leaves</tissue>
    </source>
</reference>
<comment type="caution">
    <text evidence="2">The sequence shown here is derived from an EMBL/GenBank/DDBJ whole genome shotgun (WGS) entry which is preliminary data.</text>
</comment>
<protein>
    <submittedName>
        <fullName evidence="2">Uncharacterized protein</fullName>
    </submittedName>
</protein>